<protein>
    <submittedName>
        <fullName evidence="2">Uncharacterized protein</fullName>
    </submittedName>
</protein>
<dbReference type="EMBL" id="JANFXK010000001">
    <property type="protein sequence ID" value="MCQ4635520.1"/>
    <property type="molecule type" value="Genomic_DNA"/>
</dbReference>
<organism evidence="2 3">
    <name type="scientific">Anaerovorax odorimutans</name>
    <dbReference type="NCBI Taxonomy" id="109327"/>
    <lineage>
        <taxon>Bacteria</taxon>
        <taxon>Bacillati</taxon>
        <taxon>Bacillota</taxon>
        <taxon>Clostridia</taxon>
        <taxon>Peptostreptococcales</taxon>
        <taxon>Anaerovoracaceae</taxon>
        <taxon>Anaerovorax</taxon>
    </lineage>
</organism>
<dbReference type="Proteomes" id="UP001524502">
    <property type="component" value="Unassembled WGS sequence"/>
</dbReference>
<sequence>MKKTVNPGKVKPKMFKCFNIAVVICAVTIALSAYTHGLQSGTDQEPDNSGIKISGGSKKVDWQYESPKVLQITGDDITISGTVTKDLKIECMDASKLTIQDLKRGTHRLDVLAYEDITVDLLEAMSWVQLKAWNP</sequence>
<feature type="chain" id="PRO_5045052274" evidence="1">
    <location>
        <begin position="36"/>
        <end position="135"/>
    </location>
</feature>
<dbReference type="RefSeq" id="WP_256130703.1">
    <property type="nucleotide sequence ID" value="NZ_JANFXK010000001.1"/>
</dbReference>
<proteinExistence type="predicted"/>
<evidence type="ECO:0000313" key="2">
    <source>
        <dbReference type="EMBL" id="MCQ4635520.1"/>
    </source>
</evidence>
<reference evidence="2 3" key="1">
    <citation type="submission" date="2022-06" db="EMBL/GenBank/DDBJ databases">
        <title>Isolation of gut microbiota from human fecal samples.</title>
        <authorList>
            <person name="Pamer E.G."/>
            <person name="Barat B."/>
            <person name="Waligurski E."/>
            <person name="Medina S."/>
            <person name="Paddock L."/>
            <person name="Mostad J."/>
        </authorList>
    </citation>
    <scope>NUCLEOTIDE SEQUENCE [LARGE SCALE GENOMIC DNA]</scope>
    <source>
        <strain evidence="2 3">SL.3.17</strain>
    </source>
</reference>
<evidence type="ECO:0000256" key="1">
    <source>
        <dbReference type="SAM" id="SignalP"/>
    </source>
</evidence>
<feature type="signal peptide" evidence="1">
    <location>
        <begin position="1"/>
        <end position="35"/>
    </location>
</feature>
<gene>
    <name evidence="2" type="ORF">NE619_02160</name>
</gene>
<name>A0ABT1RK21_9FIRM</name>
<keyword evidence="1" id="KW-0732">Signal</keyword>
<evidence type="ECO:0000313" key="3">
    <source>
        <dbReference type="Proteomes" id="UP001524502"/>
    </source>
</evidence>
<keyword evidence="3" id="KW-1185">Reference proteome</keyword>
<comment type="caution">
    <text evidence="2">The sequence shown here is derived from an EMBL/GenBank/DDBJ whole genome shotgun (WGS) entry which is preliminary data.</text>
</comment>
<accession>A0ABT1RK21</accession>